<dbReference type="InterPro" id="IPR003961">
    <property type="entry name" value="FN3_dom"/>
</dbReference>
<feature type="domain" description="Fibronectin type-III" evidence="1">
    <location>
        <begin position="21"/>
        <end position="114"/>
    </location>
</feature>
<feature type="non-terminal residue" evidence="2">
    <location>
        <position position="1"/>
    </location>
</feature>
<evidence type="ECO:0000313" key="2">
    <source>
        <dbReference type="EMBL" id="SVD92598.1"/>
    </source>
</evidence>
<name>A0A382ZD19_9ZZZZ</name>
<dbReference type="EMBL" id="UINC01182401">
    <property type="protein sequence ID" value="SVD92598.1"/>
    <property type="molecule type" value="Genomic_DNA"/>
</dbReference>
<dbReference type="Pfam" id="PF00041">
    <property type="entry name" value="fn3"/>
    <property type="match status" value="1"/>
</dbReference>
<dbReference type="InterPro" id="IPR013783">
    <property type="entry name" value="Ig-like_fold"/>
</dbReference>
<reference evidence="2" key="1">
    <citation type="submission" date="2018-05" db="EMBL/GenBank/DDBJ databases">
        <authorList>
            <person name="Lanie J.A."/>
            <person name="Ng W.-L."/>
            <person name="Kazmierczak K.M."/>
            <person name="Andrzejewski T.M."/>
            <person name="Davidsen T.M."/>
            <person name="Wayne K.J."/>
            <person name="Tettelin H."/>
            <person name="Glass J.I."/>
            <person name="Rusch D."/>
            <person name="Podicherti R."/>
            <person name="Tsui H.-C.T."/>
            <person name="Winkler M.E."/>
        </authorList>
    </citation>
    <scope>NUCLEOTIDE SEQUENCE</scope>
</reference>
<evidence type="ECO:0000259" key="1">
    <source>
        <dbReference type="PROSITE" id="PS50853"/>
    </source>
</evidence>
<sequence length="248" mass="25874">MIAPLQVIDVFAAIPSTMSVAGNNIQVLSYDDRRVTLTWNAVDVPGVGFYDYELQVGSDCVASIVTYSDPHSIATIGSFYNLTPDTTYYFRLAAVNASGAGTMSDCISQKTLAAASGGIEHQDVESGQTFDAGAEFAEGQSFSSGTQTFGANTKFNAGTEFAASQEFTAVQTFSGTQVFGASTTFTAGQAFQPGQSFTAGTQTFGAGTTFANHTHFADSQEFGSVQSFGEGAKFGSSTTFGATNTWGD</sequence>
<dbReference type="CDD" id="cd00063">
    <property type="entry name" value="FN3"/>
    <property type="match status" value="1"/>
</dbReference>
<protein>
    <recommendedName>
        <fullName evidence="1">Fibronectin type-III domain-containing protein</fullName>
    </recommendedName>
</protein>
<accession>A0A382ZD19</accession>
<dbReference type="InterPro" id="IPR036116">
    <property type="entry name" value="FN3_sf"/>
</dbReference>
<gene>
    <name evidence="2" type="ORF">METZ01_LOCUS445452</name>
</gene>
<feature type="non-terminal residue" evidence="2">
    <location>
        <position position="248"/>
    </location>
</feature>
<dbReference type="SUPFAM" id="SSF49265">
    <property type="entry name" value="Fibronectin type III"/>
    <property type="match status" value="1"/>
</dbReference>
<dbReference type="AlphaFoldDB" id="A0A382ZD19"/>
<organism evidence="2">
    <name type="scientific">marine metagenome</name>
    <dbReference type="NCBI Taxonomy" id="408172"/>
    <lineage>
        <taxon>unclassified sequences</taxon>
        <taxon>metagenomes</taxon>
        <taxon>ecological metagenomes</taxon>
    </lineage>
</organism>
<dbReference type="SMART" id="SM00060">
    <property type="entry name" value="FN3"/>
    <property type="match status" value="1"/>
</dbReference>
<proteinExistence type="predicted"/>
<dbReference type="Gene3D" id="2.60.40.10">
    <property type="entry name" value="Immunoglobulins"/>
    <property type="match status" value="1"/>
</dbReference>
<dbReference type="PROSITE" id="PS50853">
    <property type="entry name" value="FN3"/>
    <property type="match status" value="1"/>
</dbReference>